<evidence type="ECO:0000313" key="2">
    <source>
        <dbReference type="EMBL" id="EFQ96624.1"/>
    </source>
</evidence>
<dbReference type="AlphaFoldDB" id="E3RCC5"/>
<feature type="region of interest" description="Disordered" evidence="1">
    <location>
        <begin position="124"/>
        <end position="143"/>
    </location>
</feature>
<dbReference type="EMBL" id="GL531791">
    <property type="protein sequence ID" value="EFQ96624.1"/>
    <property type="molecule type" value="Genomic_DNA"/>
</dbReference>
<keyword evidence="3" id="KW-1185">Reference proteome</keyword>
<dbReference type="HOGENOM" id="CLU_1653046_0_0_1"/>
<protein>
    <submittedName>
        <fullName evidence="2">Uncharacterized protein</fullName>
    </submittedName>
</protein>
<evidence type="ECO:0000313" key="3">
    <source>
        <dbReference type="Proteomes" id="UP000001067"/>
    </source>
</evidence>
<accession>E3RCC5</accession>
<evidence type="ECO:0000256" key="1">
    <source>
        <dbReference type="SAM" id="MobiDB-lite"/>
    </source>
</evidence>
<dbReference type="Proteomes" id="UP000001067">
    <property type="component" value="Unassembled WGS sequence"/>
</dbReference>
<dbReference type="KEGG" id="pte:PTT_00197"/>
<gene>
    <name evidence="2" type="ORF">PTT_00197</name>
</gene>
<sequence>MLLVDRSPRTARAGVGGSSVVGPEWPLSCVLRLSGAQSPAGSGSCTCTLKRLKRTDRGFDQSTRRPRSVLPALCKKALGQISPYPAVTRPGHAHADGFTPSHGHANYLDRAPSFLNHPAPCSEKEQEVGGVQGSTGQKLNPPRELHRGYVIRTEPAGPNL</sequence>
<organism evidence="3">
    <name type="scientific">Pyrenophora teres f. teres (strain 0-1)</name>
    <name type="common">Barley net blotch fungus</name>
    <name type="synonym">Drechslera teres f. teres</name>
    <dbReference type="NCBI Taxonomy" id="861557"/>
    <lineage>
        <taxon>Eukaryota</taxon>
        <taxon>Fungi</taxon>
        <taxon>Dikarya</taxon>
        <taxon>Ascomycota</taxon>
        <taxon>Pezizomycotina</taxon>
        <taxon>Dothideomycetes</taxon>
        <taxon>Pleosporomycetidae</taxon>
        <taxon>Pleosporales</taxon>
        <taxon>Pleosporineae</taxon>
        <taxon>Pleosporaceae</taxon>
        <taxon>Pyrenophora</taxon>
    </lineage>
</organism>
<name>E3RCC5_PYRTT</name>
<proteinExistence type="predicted"/>
<reference evidence="2 3" key="1">
    <citation type="journal article" date="2010" name="Genome Biol.">
        <title>A first genome assembly of the barley fungal pathogen Pyrenophora teres f. teres.</title>
        <authorList>
            <person name="Ellwood S.R."/>
            <person name="Liu Z."/>
            <person name="Syme R.A."/>
            <person name="Lai Z."/>
            <person name="Hane J.K."/>
            <person name="Keiper F."/>
            <person name="Moffat C.S."/>
            <person name="Oliver R.P."/>
            <person name="Friesen T.L."/>
        </authorList>
    </citation>
    <scope>NUCLEOTIDE SEQUENCE [LARGE SCALE GENOMIC DNA]</scope>
    <source>
        <strain evidence="2 3">0-1</strain>
    </source>
</reference>